<evidence type="ECO:0000313" key="1">
    <source>
        <dbReference type="EMBL" id="AYC65168.1"/>
    </source>
</evidence>
<dbReference type="GeneID" id="38279011"/>
<protein>
    <submittedName>
        <fullName evidence="1">Ribosomal protein L32</fullName>
    </submittedName>
</protein>
<organism evidence="1">
    <name type="scientific">Caulerpa verticillata</name>
    <dbReference type="NCBI Taxonomy" id="177082"/>
    <lineage>
        <taxon>Eukaryota</taxon>
        <taxon>Viridiplantae</taxon>
        <taxon>Chlorophyta</taxon>
        <taxon>core chlorophytes</taxon>
        <taxon>Ulvophyceae</taxon>
        <taxon>TCBD clade</taxon>
        <taxon>Bryopsidales</taxon>
        <taxon>Halimedineae</taxon>
        <taxon>Caulerpaceae</taxon>
        <taxon>Caulerpa</taxon>
    </lineage>
</organism>
<keyword evidence="1" id="KW-0689">Ribosomal protein</keyword>
<proteinExistence type="predicted"/>
<gene>
    <name evidence="1" type="primary">rpl32</name>
</gene>
<reference evidence="1" key="1">
    <citation type="submission" date="2018-07" db="EMBL/GenBank/DDBJ databases">
        <authorList>
            <person name="Quirk P.G."/>
            <person name="Krulwich T.A."/>
        </authorList>
    </citation>
    <scope>NUCLEOTIDE SEQUENCE</scope>
</reference>
<keyword evidence="1" id="KW-0150">Chloroplast</keyword>
<name>A0A386B0D7_9CHLO</name>
<dbReference type="EMBL" id="MH591106">
    <property type="protein sequence ID" value="AYC65168.1"/>
    <property type="molecule type" value="Genomic_DNA"/>
</dbReference>
<dbReference type="GO" id="GO:0005840">
    <property type="term" value="C:ribosome"/>
    <property type="evidence" value="ECO:0007669"/>
    <property type="project" value="UniProtKB-KW"/>
</dbReference>
<keyword evidence="1" id="KW-0687">Ribonucleoprotein</keyword>
<keyword evidence="1" id="KW-0934">Plastid</keyword>
<sequence length="60" mass="6780">MPVPKKKTSKSKSTRKKMLWKKKAFKKISKCILNFRSSLKSEVPEKGAPIAMVESVDTQA</sequence>
<dbReference type="RefSeq" id="YP_009519220.1">
    <property type="nucleotide sequence ID" value="NC_039523.1"/>
</dbReference>
<geneLocation type="chloroplast" evidence="1"/>
<dbReference type="AlphaFoldDB" id="A0A386B0D7"/>
<reference evidence="1" key="2">
    <citation type="journal article" date="2019" name="Mol. Phylogenet. Evol.">
        <title>Reassessment of the classification of bryopsidales (chlorophyta) based on chloroplast phylogenomic analyses.</title>
        <authorList>
            <person name="Cremen M.C."/>
            <person name="Leliaert F."/>
            <person name="West J."/>
            <person name="Lam D.W."/>
            <person name="Shimada S."/>
            <person name="Lopez-Bautista J.M."/>
            <person name="Verbruggen H."/>
        </authorList>
    </citation>
    <scope>NUCLEOTIDE SEQUENCE</scope>
</reference>
<accession>A0A386B0D7</accession>